<reference evidence="11" key="1">
    <citation type="submission" date="2016-10" db="EMBL/GenBank/DDBJ databases">
        <authorList>
            <person name="Varghese N."/>
            <person name="Submissions S."/>
        </authorList>
    </citation>
    <scope>NUCLEOTIDE SEQUENCE [LARGE SCALE GENOMIC DNA]</scope>
    <source>
        <strain evidence="11">IBRC-M 10655</strain>
    </source>
</reference>
<evidence type="ECO:0000259" key="9">
    <source>
        <dbReference type="Pfam" id="PF00082"/>
    </source>
</evidence>
<sequence length="1080" mass="111990">MIQPEWRRRGRIALGLAAATAVVGTMLATVPSAGAAPTPQGPADEAPAGLDKHDQELLATAEREGKKSVTVLIATKKGDGAGKVHQLEQAGVKVDYRADELGYVRAEIPTDQVKKVSELSGVRAVDLEENTPLPDPRPTGYVDPTPQPAPGPSTPLANPYMPTTDTNAAQFVNEHPTWDGRGTTVAIVDSGVDLDHPSLNTTSTGERKITDWVTSTDPKFVNGVNADNDPTWLLMTKKVTGASVGLPAEAEVRYAELNERDSRFIGPTSEIAGDINRDGNKAGSSGLFGVAWNPATGNVWVDSDQDKSFANNAAMTDYKVKYDIGTFGTDNPATPVRESMKFVVQTNPANEAVNIGIVSGAHGSHVAGIVAGNRLFGGTMNGAAPGAKLVSLRVCQFNTGCTNTAMIESMIYAARDAKVDVINMSVGGLPALNDGNNARAELYDRIIDTYNVQMFISAGNSGAGSNTVGDPSVASKVLSVGSYITKATWQSNYGSDLGVAESLHGFSSRGPAEHGGFKPNIVAPGSAISTVPTWQNGQPVAGTYVLPPGYAQFNGTSMASPQAAGSAALLVSAAKAKGVSHKADQIRTAFQSSARYLSNLGAYEQGTGLIDTEKAWTVLKSNPSRTDITASVPVRTALSQFLKTPGVGVGINDREGVKVGDSYTREYTLTRTTGSDSPVTYKVKWNGNDGTFSSANSVTLPKNSAVKFKVNIKPTSTGMHSAILNLDSPMTSGIELQTMNAVVAAEQFTAENNFTVTKGGQLGRNESKSFFFNVAPGTPAFKVDLQGGGTTAGAGQIRFLRFHPYGVGSEANSSLSCYNPPVVPGGSCAAGSPTSRSMANPQAGVWEVVVEARRTSDAAYAPFTLTASVLGASVTPNPDVIPTATTGVAIDRSYTLKNLLGGFNGRAAGTSLGSAKQATPSIANEEEQQYPITVTPGSTSLRVKIGSTSDAGADLDLFLLNCTSGTCVVAAQSADGDSEEEVRVTNPAAGQWVALVQGYAVPAGTTTFNYLDVFSNPAFGAIAVTDANATRAAGAEWTAPATVTANAAPAAGRVLLGSVEVRTDANVLVGAGDVVVQAVS</sequence>
<dbReference type="PROSITE" id="PS00137">
    <property type="entry name" value="SUBTILASE_HIS"/>
    <property type="match status" value="1"/>
</dbReference>
<dbReference type="PANTHER" id="PTHR43806">
    <property type="entry name" value="PEPTIDASE S8"/>
    <property type="match status" value="1"/>
</dbReference>
<evidence type="ECO:0000256" key="3">
    <source>
        <dbReference type="ARBA" id="ARBA00022801"/>
    </source>
</evidence>
<dbReference type="PROSITE" id="PS00136">
    <property type="entry name" value="SUBTILASE_ASP"/>
    <property type="match status" value="1"/>
</dbReference>
<dbReference type="AlphaFoldDB" id="A0A1H0RR81"/>
<dbReference type="Pfam" id="PF00082">
    <property type="entry name" value="Peptidase_S8"/>
    <property type="match status" value="1"/>
</dbReference>
<evidence type="ECO:0000256" key="7">
    <source>
        <dbReference type="SAM" id="MobiDB-lite"/>
    </source>
</evidence>
<feature type="active site" description="Charge relay system" evidence="5">
    <location>
        <position position="557"/>
    </location>
</feature>
<comment type="similarity">
    <text evidence="1 5 6">Belongs to the peptidase S8 family.</text>
</comment>
<dbReference type="Proteomes" id="UP000199651">
    <property type="component" value="Unassembled WGS sequence"/>
</dbReference>
<feature type="region of interest" description="Disordered" evidence="7">
    <location>
        <begin position="125"/>
        <end position="152"/>
    </location>
</feature>
<protein>
    <submittedName>
        <fullName evidence="10">Subtilase family protein</fullName>
    </submittedName>
</protein>
<evidence type="ECO:0000313" key="11">
    <source>
        <dbReference type="Proteomes" id="UP000199651"/>
    </source>
</evidence>
<name>A0A1H0RR81_9PSEU</name>
<evidence type="ECO:0000256" key="5">
    <source>
        <dbReference type="PROSITE-ProRule" id="PRU01240"/>
    </source>
</evidence>
<dbReference type="EMBL" id="FNJB01000008">
    <property type="protein sequence ID" value="SDP32004.1"/>
    <property type="molecule type" value="Genomic_DNA"/>
</dbReference>
<evidence type="ECO:0000313" key="10">
    <source>
        <dbReference type="EMBL" id="SDP32004.1"/>
    </source>
</evidence>
<gene>
    <name evidence="10" type="ORF">SAMN05192558_10889</name>
</gene>
<dbReference type="InterPro" id="IPR022398">
    <property type="entry name" value="Peptidase_S8_His-AS"/>
</dbReference>
<dbReference type="OrthoDB" id="9813435at2"/>
<dbReference type="InterPro" id="IPR023827">
    <property type="entry name" value="Peptidase_S8_Asp-AS"/>
</dbReference>
<keyword evidence="11" id="KW-1185">Reference proteome</keyword>
<dbReference type="InterPro" id="IPR023828">
    <property type="entry name" value="Peptidase_S8_Ser-AS"/>
</dbReference>
<dbReference type="PRINTS" id="PR00723">
    <property type="entry name" value="SUBTILISIN"/>
</dbReference>
<organism evidence="10 11">
    <name type="scientific">Actinokineospora alba</name>
    <dbReference type="NCBI Taxonomy" id="504798"/>
    <lineage>
        <taxon>Bacteria</taxon>
        <taxon>Bacillati</taxon>
        <taxon>Actinomycetota</taxon>
        <taxon>Actinomycetes</taxon>
        <taxon>Pseudonocardiales</taxon>
        <taxon>Pseudonocardiaceae</taxon>
        <taxon>Actinokineospora</taxon>
    </lineage>
</organism>
<dbReference type="PROSITE" id="PS00138">
    <property type="entry name" value="SUBTILASE_SER"/>
    <property type="match status" value="1"/>
</dbReference>
<accession>A0A1H0RR81</accession>
<dbReference type="Gene3D" id="3.40.50.200">
    <property type="entry name" value="Peptidase S8/S53 domain"/>
    <property type="match status" value="2"/>
</dbReference>
<evidence type="ECO:0000256" key="4">
    <source>
        <dbReference type="ARBA" id="ARBA00022825"/>
    </source>
</evidence>
<dbReference type="InterPro" id="IPR036852">
    <property type="entry name" value="Peptidase_S8/S53_dom_sf"/>
</dbReference>
<keyword evidence="2 5" id="KW-0645">Protease</keyword>
<evidence type="ECO:0000256" key="6">
    <source>
        <dbReference type="RuleBase" id="RU003355"/>
    </source>
</evidence>
<dbReference type="InterPro" id="IPR000209">
    <property type="entry name" value="Peptidase_S8/S53_dom"/>
</dbReference>
<proteinExistence type="inferred from homology"/>
<dbReference type="InterPro" id="IPR050131">
    <property type="entry name" value="Peptidase_S8_subtilisin-like"/>
</dbReference>
<keyword evidence="8" id="KW-0732">Signal</keyword>
<dbReference type="STRING" id="504798.SAMN05421871_11389"/>
<dbReference type="InterPro" id="IPR015500">
    <property type="entry name" value="Peptidase_S8_subtilisin-rel"/>
</dbReference>
<dbReference type="GO" id="GO:0004252">
    <property type="term" value="F:serine-type endopeptidase activity"/>
    <property type="evidence" value="ECO:0007669"/>
    <property type="project" value="UniProtKB-UniRule"/>
</dbReference>
<keyword evidence="3 5" id="KW-0378">Hydrolase</keyword>
<feature type="domain" description="Peptidase S8/S53" evidence="9">
    <location>
        <begin position="180"/>
        <end position="597"/>
    </location>
</feature>
<feature type="signal peptide" evidence="8">
    <location>
        <begin position="1"/>
        <end position="35"/>
    </location>
</feature>
<dbReference type="RefSeq" id="WP_091378493.1">
    <property type="nucleotide sequence ID" value="NZ_FNDV01000013.1"/>
</dbReference>
<dbReference type="Gene3D" id="2.60.120.380">
    <property type="match status" value="1"/>
</dbReference>
<feature type="active site" description="Charge relay system" evidence="5">
    <location>
        <position position="189"/>
    </location>
</feature>
<dbReference type="SUPFAM" id="SSF52743">
    <property type="entry name" value="Subtilisin-like"/>
    <property type="match status" value="1"/>
</dbReference>
<evidence type="ECO:0000256" key="1">
    <source>
        <dbReference type="ARBA" id="ARBA00011073"/>
    </source>
</evidence>
<dbReference type="GO" id="GO:0006508">
    <property type="term" value="P:proteolysis"/>
    <property type="evidence" value="ECO:0007669"/>
    <property type="project" value="UniProtKB-KW"/>
</dbReference>
<dbReference type="PANTHER" id="PTHR43806:SF11">
    <property type="entry name" value="CEREVISIN-RELATED"/>
    <property type="match status" value="1"/>
</dbReference>
<evidence type="ECO:0000256" key="2">
    <source>
        <dbReference type="ARBA" id="ARBA00022670"/>
    </source>
</evidence>
<dbReference type="PROSITE" id="PS51892">
    <property type="entry name" value="SUBTILASE"/>
    <property type="match status" value="1"/>
</dbReference>
<evidence type="ECO:0000256" key="8">
    <source>
        <dbReference type="SAM" id="SignalP"/>
    </source>
</evidence>
<feature type="active site" description="Charge relay system" evidence="5">
    <location>
        <position position="362"/>
    </location>
</feature>
<feature type="chain" id="PRO_5011569635" evidence="8">
    <location>
        <begin position="36"/>
        <end position="1080"/>
    </location>
</feature>
<keyword evidence="4 5" id="KW-0720">Serine protease</keyword>